<dbReference type="EMBL" id="JACORU010000005">
    <property type="protein sequence ID" value="MBC5765991.1"/>
    <property type="molecule type" value="Genomic_DNA"/>
</dbReference>
<dbReference type="PROSITE" id="PS50125">
    <property type="entry name" value="GUANYLATE_CYCLASE_2"/>
    <property type="match status" value="1"/>
</dbReference>
<sequence>MNAQRVLIVDDVPANVRVLAKILEASGFAVETAGGGVEGLARIREGGIDIVLLDVMMPDMSGYEVCRAVRADEKTAVLPVVLVTALDDVEERVKGIEAGADDFLSKPIRQPELLARVRSLLRIKAYHDTIVAQRAQLEEWTRTLEQRVADAVGEIERHGRLKRFLAPQIAEMLLGEGKEELLRSHRREITVVFIDLRGFTAFTELSDPEEVMRVINDYYGVMGALVQEHGGTLANYAGDGMMILFNDPVPTPAPAADAARMALAMQAAYAGLSQQWKAQGYDLKMGVGIAQGYATVGVIGFEGRRDYGAIGPVCNLSARLCSEAKGDEILVSQRVVGALGDAFRTEPMGEVTLKGVHKPQPVFRLLGAAA</sequence>
<feature type="domain" description="Guanylate cyclase" evidence="3">
    <location>
        <begin position="190"/>
        <end position="321"/>
    </location>
</feature>
<name>A0A923M972_9BURK</name>
<dbReference type="RefSeq" id="WP_187082454.1">
    <property type="nucleotide sequence ID" value="NZ_JACORU010000005.1"/>
</dbReference>
<evidence type="ECO:0000256" key="1">
    <source>
        <dbReference type="PROSITE-ProRule" id="PRU00169"/>
    </source>
</evidence>
<organism evidence="4 5">
    <name type="scientific">Ramlibacter albus</name>
    <dbReference type="NCBI Taxonomy" id="2079448"/>
    <lineage>
        <taxon>Bacteria</taxon>
        <taxon>Pseudomonadati</taxon>
        <taxon>Pseudomonadota</taxon>
        <taxon>Betaproteobacteria</taxon>
        <taxon>Burkholderiales</taxon>
        <taxon>Comamonadaceae</taxon>
        <taxon>Ramlibacter</taxon>
    </lineage>
</organism>
<dbReference type="Gene3D" id="3.40.50.2300">
    <property type="match status" value="1"/>
</dbReference>
<dbReference type="InterPro" id="IPR001054">
    <property type="entry name" value="A/G_cyclase"/>
</dbReference>
<dbReference type="InterPro" id="IPR011006">
    <property type="entry name" value="CheY-like_superfamily"/>
</dbReference>
<accession>A0A923M972</accession>
<dbReference type="InterPro" id="IPR001789">
    <property type="entry name" value="Sig_transdc_resp-reg_receiver"/>
</dbReference>
<reference evidence="4" key="1">
    <citation type="submission" date="2020-08" db="EMBL/GenBank/DDBJ databases">
        <title>Ramlibacter sp. GTP1 16S ribosomal RNA gene genome sequencing and assembly.</title>
        <authorList>
            <person name="Kang M."/>
        </authorList>
    </citation>
    <scope>NUCLEOTIDE SEQUENCE</scope>
    <source>
        <strain evidence="4">GTP1</strain>
    </source>
</reference>
<comment type="caution">
    <text evidence="4">The sequence shown here is derived from an EMBL/GenBank/DDBJ whole genome shotgun (WGS) entry which is preliminary data.</text>
</comment>
<dbReference type="Pfam" id="PF00072">
    <property type="entry name" value="Response_reg"/>
    <property type="match status" value="1"/>
</dbReference>
<dbReference type="InterPro" id="IPR050697">
    <property type="entry name" value="Adenylyl/Guanylyl_Cyclase_3/4"/>
</dbReference>
<keyword evidence="1" id="KW-0597">Phosphoprotein</keyword>
<dbReference type="PANTHER" id="PTHR43081:SF20">
    <property type="entry name" value="TWO-COMPONENT RESPONSE REGULATOR"/>
    <property type="match status" value="1"/>
</dbReference>
<dbReference type="AlphaFoldDB" id="A0A923M972"/>
<dbReference type="CDD" id="cd17538">
    <property type="entry name" value="REC_D1_PleD-like"/>
    <property type="match status" value="1"/>
</dbReference>
<evidence type="ECO:0000259" key="3">
    <source>
        <dbReference type="PROSITE" id="PS50125"/>
    </source>
</evidence>
<dbReference type="Gene3D" id="3.30.70.1230">
    <property type="entry name" value="Nucleotide cyclase"/>
    <property type="match status" value="1"/>
</dbReference>
<gene>
    <name evidence="4" type="ORF">H8R02_16105</name>
</gene>
<dbReference type="CDD" id="cd07302">
    <property type="entry name" value="CHD"/>
    <property type="match status" value="1"/>
</dbReference>
<dbReference type="SMART" id="SM00448">
    <property type="entry name" value="REC"/>
    <property type="match status" value="1"/>
</dbReference>
<dbReference type="PANTHER" id="PTHR43081">
    <property type="entry name" value="ADENYLATE CYCLASE, TERMINAL-DIFFERENTIATION SPECIFIC-RELATED"/>
    <property type="match status" value="1"/>
</dbReference>
<dbReference type="SMART" id="SM00044">
    <property type="entry name" value="CYCc"/>
    <property type="match status" value="1"/>
</dbReference>
<dbReference type="InterPro" id="IPR029787">
    <property type="entry name" value="Nucleotide_cyclase"/>
</dbReference>
<dbReference type="GO" id="GO:0006171">
    <property type="term" value="P:cAMP biosynthetic process"/>
    <property type="evidence" value="ECO:0007669"/>
    <property type="project" value="TreeGrafter"/>
</dbReference>
<proteinExistence type="predicted"/>
<dbReference type="GO" id="GO:0004016">
    <property type="term" value="F:adenylate cyclase activity"/>
    <property type="evidence" value="ECO:0007669"/>
    <property type="project" value="UniProtKB-ARBA"/>
</dbReference>
<protein>
    <submittedName>
        <fullName evidence="4">Response regulator</fullName>
    </submittedName>
</protein>
<feature type="modified residue" description="4-aspartylphosphate" evidence="1">
    <location>
        <position position="54"/>
    </location>
</feature>
<evidence type="ECO:0000313" key="4">
    <source>
        <dbReference type="EMBL" id="MBC5765991.1"/>
    </source>
</evidence>
<dbReference type="Pfam" id="PF00211">
    <property type="entry name" value="Guanylate_cyc"/>
    <property type="match status" value="1"/>
</dbReference>
<feature type="domain" description="Response regulatory" evidence="2">
    <location>
        <begin position="5"/>
        <end position="121"/>
    </location>
</feature>
<dbReference type="SUPFAM" id="SSF52172">
    <property type="entry name" value="CheY-like"/>
    <property type="match status" value="1"/>
</dbReference>
<evidence type="ECO:0000313" key="5">
    <source>
        <dbReference type="Proteomes" id="UP000596827"/>
    </source>
</evidence>
<dbReference type="SUPFAM" id="SSF55073">
    <property type="entry name" value="Nucleotide cyclase"/>
    <property type="match status" value="1"/>
</dbReference>
<dbReference type="PROSITE" id="PS50110">
    <property type="entry name" value="RESPONSE_REGULATORY"/>
    <property type="match status" value="1"/>
</dbReference>
<dbReference type="GO" id="GO:0000160">
    <property type="term" value="P:phosphorelay signal transduction system"/>
    <property type="evidence" value="ECO:0007669"/>
    <property type="project" value="InterPro"/>
</dbReference>
<dbReference type="Proteomes" id="UP000596827">
    <property type="component" value="Unassembled WGS sequence"/>
</dbReference>
<keyword evidence="5" id="KW-1185">Reference proteome</keyword>
<evidence type="ECO:0000259" key="2">
    <source>
        <dbReference type="PROSITE" id="PS50110"/>
    </source>
</evidence>